<dbReference type="NCBIfam" id="TIGR00639">
    <property type="entry name" value="PurN"/>
    <property type="match status" value="1"/>
</dbReference>
<protein>
    <recommendedName>
        <fullName evidence="2">phosphoribosylglycinamide formyltransferase 1</fullName>
        <ecNumber evidence="2">2.1.2.2</ecNumber>
    </recommendedName>
</protein>
<dbReference type="GO" id="GO:0006189">
    <property type="term" value="P:'de novo' IMP biosynthetic process"/>
    <property type="evidence" value="ECO:0007669"/>
    <property type="project" value="InterPro"/>
</dbReference>
<reference evidence="6" key="1">
    <citation type="submission" date="2018-05" db="EMBL/GenBank/DDBJ databases">
        <authorList>
            <person name="Lanie J.A."/>
            <person name="Ng W.-L."/>
            <person name="Kazmierczak K.M."/>
            <person name="Andrzejewski T.M."/>
            <person name="Davidsen T.M."/>
            <person name="Wayne K.J."/>
            <person name="Tettelin H."/>
            <person name="Glass J.I."/>
            <person name="Rusch D."/>
            <person name="Podicherti R."/>
            <person name="Tsui H.-C.T."/>
            <person name="Winkler M.E."/>
        </authorList>
    </citation>
    <scope>NUCLEOTIDE SEQUENCE</scope>
</reference>
<dbReference type="SUPFAM" id="SSF53328">
    <property type="entry name" value="Formyltransferase"/>
    <property type="match status" value="1"/>
</dbReference>
<gene>
    <name evidence="6" type="ORF">METZ01_LOCUS53162</name>
</gene>
<dbReference type="GO" id="GO:0004644">
    <property type="term" value="F:phosphoribosylglycinamide formyltransferase activity"/>
    <property type="evidence" value="ECO:0007669"/>
    <property type="project" value="UniProtKB-EC"/>
</dbReference>
<evidence type="ECO:0000313" key="6">
    <source>
        <dbReference type="EMBL" id="SVA00308.1"/>
    </source>
</evidence>
<evidence type="ECO:0000256" key="3">
    <source>
        <dbReference type="ARBA" id="ARBA00022679"/>
    </source>
</evidence>
<name>A0A381SAH5_9ZZZZ</name>
<dbReference type="InterPro" id="IPR004607">
    <property type="entry name" value="GART"/>
</dbReference>
<dbReference type="HAMAP" id="MF_01930">
    <property type="entry name" value="PurN"/>
    <property type="match status" value="1"/>
</dbReference>
<proteinExistence type="inferred from homology"/>
<organism evidence="6">
    <name type="scientific">marine metagenome</name>
    <dbReference type="NCBI Taxonomy" id="408172"/>
    <lineage>
        <taxon>unclassified sequences</taxon>
        <taxon>metagenomes</taxon>
        <taxon>ecological metagenomes</taxon>
    </lineage>
</organism>
<evidence type="ECO:0000259" key="5">
    <source>
        <dbReference type="Pfam" id="PF00551"/>
    </source>
</evidence>
<dbReference type="Gene3D" id="3.40.50.170">
    <property type="entry name" value="Formyl transferase, N-terminal domain"/>
    <property type="match status" value="1"/>
</dbReference>
<keyword evidence="4" id="KW-0658">Purine biosynthesis</keyword>
<dbReference type="Pfam" id="PF00551">
    <property type="entry name" value="Formyl_trans_N"/>
    <property type="match status" value="1"/>
</dbReference>
<evidence type="ECO:0000256" key="2">
    <source>
        <dbReference type="ARBA" id="ARBA00012254"/>
    </source>
</evidence>
<evidence type="ECO:0000256" key="1">
    <source>
        <dbReference type="ARBA" id="ARBA00005054"/>
    </source>
</evidence>
<dbReference type="GO" id="GO:0005829">
    <property type="term" value="C:cytosol"/>
    <property type="evidence" value="ECO:0007669"/>
    <property type="project" value="TreeGrafter"/>
</dbReference>
<comment type="pathway">
    <text evidence="1">Purine metabolism; IMP biosynthesis via de novo pathway; N(2)-formyl-N(1)-(5-phospho-D-ribosyl)glycinamide from N(1)-(5-phospho-D-ribosyl)glycinamide (10-formyl THF route): step 1/1.</text>
</comment>
<dbReference type="EC" id="2.1.2.2" evidence="2"/>
<dbReference type="AlphaFoldDB" id="A0A381SAH5"/>
<dbReference type="PANTHER" id="PTHR43369:SF2">
    <property type="entry name" value="PHOSPHORIBOSYLGLYCINAMIDE FORMYLTRANSFERASE"/>
    <property type="match status" value="1"/>
</dbReference>
<dbReference type="InterPro" id="IPR002376">
    <property type="entry name" value="Formyl_transf_N"/>
</dbReference>
<dbReference type="InterPro" id="IPR036477">
    <property type="entry name" value="Formyl_transf_N_sf"/>
</dbReference>
<dbReference type="PANTHER" id="PTHR43369">
    <property type="entry name" value="PHOSPHORIBOSYLGLYCINAMIDE FORMYLTRANSFERASE"/>
    <property type="match status" value="1"/>
</dbReference>
<dbReference type="EMBL" id="UINC01002788">
    <property type="protein sequence ID" value="SVA00308.1"/>
    <property type="molecule type" value="Genomic_DNA"/>
</dbReference>
<sequence length="212" mass="23763">MRAVCLLSGTGTNLQAILKNIGAGNIPISLNAVISDNPTAKGIEKADTSGITTKIIDYELYDEKNIYHEQLKQSVLAENPDLIILAGYMRILSDDFCETFRGKIINIHPSLLPAYKGLNTHQRVLDAKETHHGTSVHFVIPELDGGPSIIQYRIKIHSSDTADTLKKRVQEGEYKIYSKAIKWFALEQLEMKNNKVIFHGDHLDKPILIEEN</sequence>
<dbReference type="CDD" id="cd08645">
    <property type="entry name" value="FMT_core_GART"/>
    <property type="match status" value="1"/>
</dbReference>
<evidence type="ECO:0000256" key="4">
    <source>
        <dbReference type="ARBA" id="ARBA00022755"/>
    </source>
</evidence>
<accession>A0A381SAH5</accession>
<keyword evidence="3" id="KW-0808">Transferase</keyword>
<feature type="domain" description="Formyl transferase N-terminal" evidence="5">
    <location>
        <begin position="1"/>
        <end position="181"/>
    </location>
</feature>